<organism evidence="2">
    <name type="scientific">hydrothermal vent metagenome</name>
    <dbReference type="NCBI Taxonomy" id="652676"/>
    <lineage>
        <taxon>unclassified sequences</taxon>
        <taxon>metagenomes</taxon>
        <taxon>ecological metagenomes</taxon>
    </lineage>
</organism>
<dbReference type="EMBL" id="UOEF01000111">
    <property type="protein sequence ID" value="VAV90839.1"/>
    <property type="molecule type" value="Genomic_DNA"/>
</dbReference>
<dbReference type="InterPro" id="IPR027417">
    <property type="entry name" value="P-loop_NTPase"/>
</dbReference>
<reference evidence="2" key="1">
    <citation type="submission" date="2018-06" db="EMBL/GenBank/DDBJ databases">
        <authorList>
            <person name="Zhirakovskaya E."/>
        </authorList>
    </citation>
    <scope>NUCLEOTIDE SEQUENCE</scope>
</reference>
<feature type="domain" description="HPr kinase/phosphorylase C-terminal" evidence="1">
    <location>
        <begin position="1"/>
        <end position="99"/>
    </location>
</feature>
<sequence length="129" mass="13946">MGPSGSGKSDLALRLIDRGAVLVADDQVILTKCGNGIAASVPDVTAGKLEVRSIGIVEFNHVENVTLQLKVNLSSQPERFPMDSGNETLLDRKIPTIYINPFEPSAPAKIELALKRLKKVIDPEMTKHS</sequence>
<dbReference type="Gene3D" id="3.40.50.300">
    <property type="entry name" value="P-loop containing nucleotide triphosphate hydrolases"/>
    <property type="match status" value="1"/>
</dbReference>
<dbReference type="InterPro" id="IPR011104">
    <property type="entry name" value="Hpr_kin/Pase_C"/>
</dbReference>
<dbReference type="CDD" id="cd01918">
    <property type="entry name" value="HprK_C"/>
    <property type="match status" value="1"/>
</dbReference>
<dbReference type="GO" id="GO:0005524">
    <property type="term" value="F:ATP binding"/>
    <property type="evidence" value="ECO:0007669"/>
    <property type="project" value="InterPro"/>
</dbReference>
<dbReference type="AlphaFoldDB" id="A0A3B0RFR1"/>
<gene>
    <name evidence="2" type="ORF">MNBD_ALPHA04-1043</name>
</gene>
<evidence type="ECO:0000259" key="1">
    <source>
        <dbReference type="Pfam" id="PF07475"/>
    </source>
</evidence>
<dbReference type="Pfam" id="PF07475">
    <property type="entry name" value="Hpr_kinase_C"/>
    <property type="match status" value="1"/>
</dbReference>
<evidence type="ECO:0000313" key="2">
    <source>
        <dbReference type="EMBL" id="VAV90839.1"/>
    </source>
</evidence>
<keyword evidence="2" id="KW-0808">Transferase</keyword>
<name>A0A3B0RFR1_9ZZZZ</name>
<protein>
    <submittedName>
        <fullName evidence="2">HPr kinase/phosphorylase</fullName>
    </submittedName>
</protein>
<keyword evidence="2" id="KW-0418">Kinase</keyword>
<dbReference type="GO" id="GO:0006109">
    <property type="term" value="P:regulation of carbohydrate metabolic process"/>
    <property type="evidence" value="ECO:0007669"/>
    <property type="project" value="InterPro"/>
</dbReference>
<accession>A0A3B0RFR1</accession>
<dbReference type="SUPFAM" id="SSF53795">
    <property type="entry name" value="PEP carboxykinase-like"/>
    <property type="match status" value="1"/>
</dbReference>
<dbReference type="GO" id="GO:0000155">
    <property type="term" value="F:phosphorelay sensor kinase activity"/>
    <property type="evidence" value="ECO:0007669"/>
    <property type="project" value="InterPro"/>
</dbReference>
<proteinExistence type="predicted"/>